<evidence type="ECO:0000256" key="7">
    <source>
        <dbReference type="ARBA" id="ARBA00022840"/>
    </source>
</evidence>
<dbReference type="Proteomes" id="UP000076798">
    <property type="component" value="Unassembled WGS sequence"/>
</dbReference>
<dbReference type="Pfam" id="PF06090">
    <property type="entry name" value="Ins_P5_2-kin"/>
    <property type="match status" value="1"/>
</dbReference>
<evidence type="ECO:0000313" key="10">
    <source>
        <dbReference type="Proteomes" id="UP000076798"/>
    </source>
</evidence>
<dbReference type="STRING" id="1314776.A0A166E5N2"/>
<evidence type="ECO:0000256" key="4">
    <source>
        <dbReference type="ARBA" id="ARBA00022679"/>
    </source>
</evidence>
<protein>
    <recommendedName>
        <fullName evidence="3 8">Inositol-pentakisphosphate 2-kinase</fullName>
        <ecNumber evidence="2 8">2.7.1.158</ecNumber>
    </recommendedName>
</protein>
<evidence type="ECO:0000313" key="9">
    <source>
        <dbReference type="EMBL" id="KZT39232.1"/>
    </source>
</evidence>
<sequence length="245" mass="27470">MLSLSDTVPSDWKYLNEGGRHIVFSYVGSPHVDFDSMVLRLRKINPDEQHTLASADNTEFTRQFHDQIISKLVPAQYLPEMHTVQLDPEWLGALARQTEPARPAVRAAKDQINVNAKHGIVCADLVGGKEWAVEIKPKWAFLPNPKFLSPATFSTKTKHCRFCIHSAVRSSKGKGAATGYCPLDLFSKEESRVRKALYELWDTWNNTDASTNNLRIFVSGTVIRPTDVSAIIQLQTSIHQMIAIA</sequence>
<name>A0A166E5N2_9AGAM</name>
<dbReference type="PANTHER" id="PTHR14456">
    <property type="entry name" value="INOSITOL POLYPHOSPHATE KINASE 1"/>
    <property type="match status" value="1"/>
</dbReference>
<comment type="catalytic activity">
    <reaction evidence="1 8">
        <text>1D-myo-inositol 1,3,4,5,6-pentakisphosphate + ATP = 1D-myo-inositol hexakisphosphate + ADP + H(+)</text>
        <dbReference type="Rhea" id="RHEA:20313"/>
        <dbReference type="ChEBI" id="CHEBI:15378"/>
        <dbReference type="ChEBI" id="CHEBI:30616"/>
        <dbReference type="ChEBI" id="CHEBI:57733"/>
        <dbReference type="ChEBI" id="CHEBI:58130"/>
        <dbReference type="ChEBI" id="CHEBI:456216"/>
        <dbReference type="EC" id="2.7.1.158"/>
    </reaction>
</comment>
<evidence type="ECO:0000256" key="5">
    <source>
        <dbReference type="ARBA" id="ARBA00022741"/>
    </source>
</evidence>
<evidence type="ECO:0000256" key="8">
    <source>
        <dbReference type="RuleBase" id="RU364126"/>
    </source>
</evidence>
<reference evidence="9 10" key="1">
    <citation type="journal article" date="2016" name="Mol. Biol. Evol.">
        <title>Comparative Genomics of Early-Diverging Mushroom-Forming Fungi Provides Insights into the Origins of Lignocellulose Decay Capabilities.</title>
        <authorList>
            <person name="Nagy L.G."/>
            <person name="Riley R."/>
            <person name="Tritt A."/>
            <person name="Adam C."/>
            <person name="Daum C."/>
            <person name="Floudas D."/>
            <person name="Sun H."/>
            <person name="Yadav J.S."/>
            <person name="Pangilinan J."/>
            <person name="Larsson K.H."/>
            <person name="Matsuura K."/>
            <person name="Barry K."/>
            <person name="Labutti K."/>
            <person name="Kuo R."/>
            <person name="Ohm R.A."/>
            <person name="Bhattacharya S.S."/>
            <person name="Shirouzu T."/>
            <person name="Yoshinaga Y."/>
            <person name="Martin F.M."/>
            <person name="Grigoriev I.V."/>
            <person name="Hibbett D.S."/>
        </authorList>
    </citation>
    <scope>NUCLEOTIDE SEQUENCE [LARGE SCALE GENOMIC DNA]</scope>
    <source>
        <strain evidence="9 10">HHB10207 ss-3</strain>
    </source>
</reference>
<keyword evidence="5 8" id="KW-0547">Nucleotide-binding</keyword>
<comment type="domain">
    <text evidence="8">The EXKPK motif is conserved in inositol-pentakisphosphate 2-kinases of both family 1 and 2.</text>
</comment>
<dbReference type="GO" id="GO:0032958">
    <property type="term" value="P:inositol phosphate biosynthetic process"/>
    <property type="evidence" value="ECO:0007669"/>
    <property type="project" value="TreeGrafter"/>
</dbReference>
<keyword evidence="4 8" id="KW-0808">Transferase</keyword>
<proteinExistence type="predicted"/>
<evidence type="ECO:0000256" key="2">
    <source>
        <dbReference type="ARBA" id="ARBA00012023"/>
    </source>
</evidence>
<comment type="function">
    <text evidence="8">Phosphorylates Ins(1,3,4,5,6)P5 at position 2 to form Ins(1,2,3,4,5,6)P6 (InsP6 or phytate).</text>
</comment>
<dbReference type="GO" id="GO:0005634">
    <property type="term" value="C:nucleus"/>
    <property type="evidence" value="ECO:0007669"/>
    <property type="project" value="TreeGrafter"/>
</dbReference>
<dbReference type="EC" id="2.7.1.158" evidence="2 8"/>
<evidence type="ECO:0000256" key="6">
    <source>
        <dbReference type="ARBA" id="ARBA00022777"/>
    </source>
</evidence>
<keyword evidence="6 8" id="KW-0418">Kinase</keyword>
<accession>A0A166E5N2</accession>
<dbReference type="AlphaFoldDB" id="A0A166E5N2"/>
<evidence type="ECO:0000256" key="3">
    <source>
        <dbReference type="ARBA" id="ARBA00014846"/>
    </source>
</evidence>
<dbReference type="GO" id="GO:0035299">
    <property type="term" value="F:inositol-1,3,4,5,6-pentakisphosphate 2-kinase activity"/>
    <property type="evidence" value="ECO:0007669"/>
    <property type="project" value="UniProtKB-EC"/>
</dbReference>
<gene>
    <name evidence="9" type="ORF">SISSUDRAFT_1045853</name>
</gene>
<dbReference type="InterPro" id="IPR009286">
    <property type="entry name" value="Ins_P5_2-kin"/>
</dbReference>
<dbReference type="InterPro" id="IPR043001">
    <property type="entry name" value="IP5_2-K_N_lobe"/>
</dbReference>
<evidence type="ECO:0000256" key="1">
    <source>
        <dbReference type="ARBA" id="ARBA00001774"/>
    </source>
</evidence>
<keyword evidence="10" id="KW-1185">Reference proteome</keyword>
<dbReference type="PANTHER" id="PTHR14456:SF2">
    <property type="entry name" value="INOSITOL-PENTAKISPHOSPHATE 2-KINASE"/>
    <property type="match status" value="1"/>
</dbReference>
<organism evidence="9 10">
    <name type="scientific">Sistotremastrum suecicum HHB10207 ss-3</name>
    <dbReference type="NCBI Taxonomy" id="1314776"/>
    <lineage>
        <taxon>Eukaryota</taxon>
        <taxon>Fungi</taxon>
        <taxon>Dikarya</taxon>
        <taxon>Basidiomycota</taxon>
        <taxon>Agaricomycotina</taxon>
        <taxon>Agaricomycetes</taxon>
        <taxon>Sistotremastrales</taxon>
        <taxon>Sistotremastraceae</taxon>
        <taxon>Sistotremastrum</taxon>
    </lineage>
</organism>
<dbReference type="Gene3D" id="3.30.200.110">
    <property type="entry name" value="Inositol-pentakisphosphate 2-kinase, N-lobe"/>
    <property type="match status" value="1"/>
</dbReference>
<dbReference type="GO" id="GO:0005524">
    <property type="term" value="F:ATP binding"/>
    <property type="evidence" value="ECO:0007669"/>
    <property type="project" value="UniProtKB-KW"/>
</dbReference>
<dbReference type="EMBL" id="KV428049">
    <property type="protein sequence ID" value="KZT39232.1"/>
    <property type="molecule type" value="Genomic_DNA"/>
</dbReference>
<keyword evidence="7 8" id="KW-0067">ATP-binding</keyword>
<dbReference type="OrthoDB" id="272370at2759"/>